<dbReference type="SUPFAM" id="SSF53756">
    <property type="entry name" value="UDP-Glycosyltransferase/glycogen phosphorylase"/>
    <property type="match status" value="1"/>
</dbReference>
<gene>
    <name evidence="7" type="ORF">TSACC_2370</name>
</gene>
<evidence type="ECO:0000259" key="5">
    <source>
        <dbReference type="Pfam" id="PF04101"/>
    </source>
</evidence>
<organism evidence="7 8">
    <name type="scientific">Terrimicrobium sacchariphilum</name>
    <dbReference type="NCBI Taxonomy" id="690879"/>
    <lineage>
        <taxon>Bacteria</taxon>
        <taxon>Pseudomonadati</taxon>
        <taxon>Verrucomicrobiota</taxon>
        <taxon>Terrimicrobiia</taxon>
        <taxon>Terrimicrobiales</taxon>
        <taxon>Terrimicrobiaceae</taxon>
        <taxon>Terrimicrobium</taxon>
    </lineage>
</organism>
<keyword evidence="4 7" id="KW-0808">Transferase</keyword>
<comment type="subcellular location">
    <subcellularLocation>
        <location evidence="1">Membrane</location>
    </subcellularLocation>
</comment>
<keyword evidence="3" id="KW-0328">Glycosyltransferase</keyword>
<feature type="domain" description="Diacylglycerol glucosyltransferase N-terminal" evidence="6">
    <location>
        <begin position="18"/>
        <end position="183"/>
    </location>
</feature>
<evidence type="ECO:0000256" key="3">
    <source>
        <dbReference type="ARBA" id="ARBA00022676"/>
    </source>
</evidence>
<evidence type="ECO:0000313" key="8">
    <source>
        <dbReference type="Proteomes" id="UP000076023"/>
    </source>
</evidence>
<evidence type="ECO:0000313" key="7">
    <source>
        <dbReference type="EMBL" id="GAT31973.1"/>
    </source>
</evidence>
<evidence type="ECO:0000256" key="2">
    <source>
        <dbReference type="ARBA" id="ARBA00006962"/>
    </source>
</evidence>
<dbReference type="InterPro" id="IPR050519">
    <property type="entry name" value="Glycosyltransf_28_UgtP"/>
</dbReference>
<sequence length="396" mass="43537">MSKKKRILILSASVGSGHVKAADALAKAFRAREDVEEVLVDDSLDHTNVLHKQLYSSLYKRLSALLPEFLGWWYESSDDPWVSDKGRLALDLPQALPLINLVREFNPDSIICTHFMPAGVLSYLIGAGRLDAELGIVVTDFHFHAFWITRAFHWYFVAQEEDKIHMEALGLPGDRIHVTGIPVDPPFAETVDAAAVLKRHGLNPELPTLLIAGGALGLSPAMAVVRRLLELDTKFQAVIVCGKNEDLKKDIEELVAGREAQFRVLGYTTEMPDLMGAATLLLSKPGGLTTAEALARGLPMVILDPIGGQEERNADVLLEAGAAVKCTEVTVLNHKLKRLLEDPVRIAAMGDNARRLGRPEAAKDIASIVIDSPPRKPAIISRRREKALRKRIEEQS</sequence>
<dbReference type="Gene3D" id="3.40.50.2000">
    <property type="entry name" value="Glycogen Phosphorylase B"/>
    <property type="match status" value="1"/>
</dbReference>
<dbReference type="STRING" id="690879.TSACC_2370"/>
<dbReference type="Proteomes" id="UP000076023">
    <property type="component" value="Unassembled WGS sequence"/>
</dbReference>
<dbReference type="Pfam" id="PF06925">
    <property type="entry name" value="MGDG_synth"/>
    <property type="match status" value="1"/>
</dbReference>
<dbReference type="OrthoDB" id="9815663at2"/>
<dbReference type="InParanoid" id="A0A146G3B3"/>
<evidence type="ECO:0000256" key="4">
    <source>
        <dbReference type="ARBA" id="ARBA00022679"/>
    </source>
</evidence>
<name>A0A146G3B3_TERSA</name>
<feature type="domain" description="Glycosyl transferase family 28 C-terminal" evidence="5">
    <location>
        <begin position="208"/>
        <end position="364"/>
    </location>
</feature>
<proteinExistence type="inferred from homology"/>
<dbReference type="PANTHER" id="PTHR43025:SF3">
    <property type="entry name" value="MONOGALACTOSYLDIACYLGLYCEROL SYNTHASE 1, CHLOROPLASTIC"/>
    <property type="match status" value="1"/>
</dbReference>
<evidence type="ECO:0000259" key="6">
    <source>
        <dbReference type="Pfam" id="PF06925"/>
    </source>
</evidence>
<keyword evidence="8" id="KW-1185">Reference proteome</keyword>
<comment type="caution">
    <text evidence="7">The sequence shown here is derived from an EMBL/GenBank/DDBJ whole genome shotgun (WGS) entry which is preliminary data.</text>
</comment>
<dbReference type="EMBL" id="BDCO01000002">
    <property type="protein sequence ID" value="GAT31973.1"/>
    <property type="molecule type" value="Genomic_DNA"/>
</dbReference>
<dbReference type="PANTHER" id="PTHR43025">
    <property type="entry name" value="MONOGALACTOSYLDIACYLGLYCEROL SYNTHASE"/>
    <property type="match status" value="1"/>
</dbReference>
<dbReference type="AlphaFoldDB" id="A0A146G3B3"/>
<evidence type="ECO:0000256" key="1">
    <source>
        <dbReference type="ARBA" id="ARBA00004370"/>
    </source>
</evidence>
<accession>A0A146G3B3</accession>
<dbReference type="GO" id="GO:0016758">
    <property type="term" value="F:hexosyltransferase activity"/>
    <property type="evidence" value="ECO:0007669"/>
    <property type="project" value="InterPro"/>
</dbReference>
<dbReference type="Pfam" id="PF04101">
    <property type="entry name" value="Glyco_tran_28_C"/>
    <property type="match status" value="1"/>
</dbReference>
<dbReference type="GO" id="GO:0009247">
    <property type="term" value="P:glycolipid biosynthetic process"/>
    <property type="evidence" value="ECO:0007669"/>
    <property type="project" value="InterPro"/>
</dbReference>
<dbReference type="InterPro" id="IPR007235">
    <property type="entry name" value="Glyco_trans_28_C"/>
</dbReference>
<dbReference type="GO" id="GO:0016020">
    <property type="term" value="C:membrane"/>
    <property type="evidence" value="ECO:0007669"/>
    <property type="project" value="UniProtKB-SubCell"/>
</dbReference>
<dbReference type="InterPro" id="IPR009695">
    <property type="entry name" value="Diacylglyc_glucosyltr_N"/>
</dbReference>
<protein>
    <submittedName>
        <fullName evidence="7">Processive 1,2-diacylglycerol beta-glucosyltransferase</fullName>
    </submittedName>
</protein>
<dbReference type="RefSeq" id="WP_075077837.1">
    <property type="nucleotide sequence ID" value="NZ_BDCO01000002.1"/>
</dbReference>
<comment type="similarity">
    <text evidence="2">Belongs to the glycosyltransferase 28 family.</text>
</comment>
<reference evidence="8" key="1">
    <citation type="journal article" date="2017" name="Genome Announc.">
        <title>Draft Genome Sequence of Terrimicrobium sacchariphilum NM-5T, a Facultative Anaerobic Soil Bacterium of the Class Spartobacteria.</title>
        <authorList>
            <person name="Qiu Y.L."/>
            <person name="Tourlousse D.M."/>
            <person name="Matsuura N."/>
            <person name="Ohashi A."/>
            <person name="Sekiguchi Y."/>
        </authorList>
    </citation>
    <scope>NUCLEOTIDE SEQUENCE [LARGE SCALE GENOMIC DNA]</scope>
    <source>
        <strain evidence="8">NM-5</strain>
    </source>
</reference>